<dbReference type="RefSeq" id="WP_064542484.1">
    <property type="nucleotide sequence ID" value="NZ_LXEU01000015.1"/>
</dbReference>
<reference evidence="4 5" key="1">
    <citation type="submission" date="2016-04" db="EMBL/GenBank/DDBJ databases">
        <title>ATOL: Assembling a taxonomically balanced genome-scale reconstruction of the evolutionary history of the Enterobacteriaceae.</title>
        <authorList>
            <person name="Plunkett G.III."/>
            <person name="Neeno-Eckwall E.C."/>
            <person name="Glasner J.D."/>
            <person name="Perna N.T."/>
        </authorList>
    </citation>
    <scope>NUCLEOTIDE SEQUENCE [LARGE SCALE GENOMIC DNA]</scope>
    <source>
        <strain evidence="4 5">ATCC 51603</strain>
    </source>
</reference>
<evidence type="ECO:0000313" key="4">
    <source>
        <dbReference type="EMBL" id="OAT55823.1"/>
    </source>
</evidence>
<dbReference type="EMBL" id="LXEU01000015">
    <property type="protein sequence ID" value="OAT55823.1"/>
    <property type="molecule type" value="Genomic_DNA"/>
</dbReference>
<evidence type="ECO:0000256" key="3">
    <source>
        <dbReference type="SAM" id="MobiDB-lite"/>
    </source>
</evidence>
<dbReference type="SUPFAM" id="SSF46565">
    <property type="entry name" value="Chaperone J-domain"/>
    <property type="match status" value="1"/>
</dbReference>
<dbReference type="Proteomes" id="UP000078386">
    <property type="component" value="Unassembled WGS sequence"/>
</dbReference>
<organism evidence="4 5">
    <name type="scientific">Kluyvera georgiana ATCC 51603</name>
    <dbReference type="NCBI Taxonomy" id="1354264"/>
    <lineage>
        <taxon>Bacteria</taxon>
        <taxon>Pseudomonadati</taxon>
        <taxon>Pseudomonadota</taxon>
        <taxon>Gammaproteobacteria</taxon>
        <taxon>Enterobacterales</taxon>
        <taxon>Enterobacteriaceae</taxon>
        <taxon>Kluyvera</taxon>
    </lineage>
</organism>
<keyword evidence="5" id="KW-1185">Reference proteome</keyword>
<sequence length="323" mass="37563">MSKPIKRLEIIKNAIELEDDEIIASQISHLKGDIDDPAIDAIIQALEARRYGEAMNAIVSWLQSQRSMTQWQDPRVAASKLELKALETQLQALLDARNARLTQLDEFNDLYMQHLGPLMAEVLRLRKILAEASLRKRAEMCHDEDTRERRARDEAREQYETWRDQQQKAQKRREHHENMAQEDRQELKRLWRQASKLCHPDLVDDALKAEANEMMAQLNQARQRGDLPTIRNLLARLMREHEPMMASERLNDLTLLLRKISATQQQIASLQAEMLALEKEKSWLLVSTLADPQAYFRQQEKALSNTIATLRKRIFESGLDEVA</sequence>
<comment type="caution">
    <text evidence="4">The sequence shown here is derived from an EMBL/GenBank/DDBJ whole genome shotgun (WGS) entry which is preliminary data.</text>
</comment>
<evidence type="ECO:0000313" key="5">
    <source>
        <dbReference type="Proteomes" id="UP000078386"/>
    </source>
</evidence>
<keyword evidence="2" id="KW-0175">Coiled coil</keyword>
<gene>
    <name evidence="4" type="ORF">M989_00845</name>
</gene>
<name>A0A1B7K6T0_9ENTR</name>
<dbReference type="PATRIC" id="fig|1354264.4.peg.879"/>
<evidence type="ECO:0000256" key="1">
    <source>
        <dbReference type="ARBA" id="ARBA00023186"/>
    </source>
</evidence>
<accession>A0A1B7K6T0</accession>
<protein>
    <recommendedName>
        <fullName evidence="6">DnaJ family molecular chaperone</fullName>
    </recommendedName>
</protein>
<feature type="compositionally biased region" description="Basic and acidic residues" evidence="3">
    <location>
        <begin position="140"/>
        <end position="166"/>
    </location>
</feature>
<evidence type="ECO:0000256" key="2">
    <source>
        <dbReference type="SAM" id="Coils"/>
    </source>
</evidence>
<feature type="region of interest" description="Disordered" evidence="3">
    <location>
        <begin position="140"/>
        <end position="181"/>
    </location>
</feature>
<dbReference type="AlphaFoldDB" id="A0A1B7K6T0"/>
<dbReference type="InterPro" id="IPR001623">
    <property type="entry name" value="DnaJ_domain"/>
</dbReference>
<dbReference type="InterPro" id="IPR036869">
    <property type="entry name" value="J_dom_sf"/>
</dbReference>
<evidence type="ECO:0008006" key="6">
    <source>
        <dbReference type="Google" id="ProtNLM"/>
    </source>
</evidence>
<keyword evidence="1" id="KW-0143">Chaperone</keyword>
<proteinExistence type="predicted"/>
<feature type="coiled-coil region" evidence="2">
    <location>
        <begin position="253"/>
        <end position="280"/>
    </location>
</feature>
<dbReference type="CDD" id="cd06257">
    <property type="entry name" value="DnaJ"/>
    <property type="match status" value="1"/>
</dbReference>